<dbReference type="RefSeq" id="WP_221598584.1">
    <property type="nucleotide sequence ID" value="NZ_JAIGNQ010000004.1"/>
</dbReference>
<keyword evidence="2" id="KW-1185">Reference proteome</keyword>
<protein>
    <submittedName>
        <fullName evidence="1">Uncharacterized protein</fullName>
    </submittedName>
</protein>
<accession>A0ABS7JHE0</accession>
<proteinExistence type="predicted"/>
<dbReference type="PROSITE" id="PS51257">
    <property type="entry name" value="PROKAR_LIPOPROTEIN"/>
    <property type="match status" value="1"/>
</dbReference>
<evidence type="ECO:0000313" key="2">
    <source>
        <dbReference type="Proteomes" id="UP000776651"/>
    </source>
</evidence>
<gene>
    <name evidence="1" type="ORF">K3177_12925</name>
</gene>
<comment type="caution">
    <text evidence="1">The sequence shown here is derived from an EMBL/GenBank/DDBJ whole genome shotgun (WGS) entry which is preliminary data.</text>
</comment>
<reference evidence="1 2" key="1">
    <citation type="submission" date="2021-08" db="EMBL/GenBank/DDBJ databases">
        <title>Comparative Genomics Analysis of the Genus Qipengyuania Reveals Extensive Genetic Diversity and Metabolic Versatility, Including the Description of Fifteen Novel Species.</title>
        <authorList>
            <person name="Liu Y."/>
        </authorList>
    </citation>
    <scope>NUCLEOTIDE SEQUENCE [LARGE SCALE GENOMIC DNA]</scope>
    <source>
        <strain evidence="1 2">GH25</strain>
    </source>
</reference>
<organism evidence="1 2">
    <name type="scientific">Qipengyuania pacifica</name>
    <dbReference type="NCBI Taxonomy" id="2860199"/>
    <lineage>
        <taxon>Bacteria</taxon>
        <taxon>Pseudomonadati</taxon>
        <taxon>Pseudomonadota</taxon>
        <taxon>Alphaproteobacteria</taxon>
        <taxon>Sphingomonadales</taxon>
        <taxon>Erythrobacteraceae</taxon>
        <taxon>Qipengyuania</taxon>
    </lineage>
</organism>
<dbReference type="Proteomes" id="UP000776651">
    <property type="component" value="Unassembled WGS sequence"/>
</dbReference>
<sequence>MRLAAIFLGITVISACSDKPTVDERATLIADAENRVVLPEGSGSLACYKRVYSIVDVPNSYFGKRYLVGEYHLATPYMGEAPGEYEPGVSWQEREDLTMGFLDQGCRTLWFQYAIDDIDRSVQAVCAPTIDGSIPAKVDPPVDC</sequence>
<name>A0ABS7JHE0_9SPHN</name>
<dbReference type="EMBL" id="JAIGNQ010000004">
    <property type="protein sequence ID" value="MBX7489419.1"/>
    <property type="molecule type" value="Genomic_DNA"/>
</dbReference>
<evidence type="ECO:0000313" key="1">
    <source>
        <dbReference type="EMBL" id="MBX7489419.1"/>
    </source>
</evidence>